<accession>A0A2P7SKL5</accession>
<feature type="binding site" evidence="5">
    <location>
        <position position="38"/>
    </location>
    <ligand>
        <name>NADP(+)</name>
        <dbReference type="ChEBI" id="CHEBI:58349"/>
    </ligand>
</feature>
<comment type="catalytic activity">
    <reaction evidence="4">
        <text>L-proline + NAD(+) = (S)-1-pyrroline-5-carboxylate + NADH + 2 H(+)</text>
        <dbReference type="Rhea" id="RHEA:14105"/>
        <dbReference type="ChEBI" id="CHEBI:15378"/>
        <dbReference type="ChEBI" id="CHEBI:17388"/>
        <dbReference type="ChEBI" id="CHEBI:57540"/>
        <dbReference type="ChEBI" id="CHEBI:57945"/>
        <dbReference type="ChEBI" id="CHEBI:60039"/>
        <dbReference type="EC" id="1.5.1.2"/>
    </reaction>
</comment>
<dbReference type="InterPro" id="IPR028939">
    <property type="entry name" value="P5C_Rdtase_cat_N"/>
</dbReference>
<evidence type="ECO:0000256" key="1">
    <source>
        <dbReference type="ARBA" id="ARBA00005525"/>
    </source>
</evidence>
<dbReference type="GO" id="GO:0055129">
    <property type="term" value="P:L-proline biosynthetic process"/>
    <property type="evidence" value="ECO:0007669"/>
    <property type="project" value="UniProtKB-UniRule"/>
</dbReference>
<dbReference type="Gene3D" id="3.40.50.720">
    <property type="entry name" value="NAD(P)-binding Rossmann-like Domain"/>
    <property type="match status" value="1"/>
</dbReference>
<evidence type="ECO:0000313" key="9">
    <source>
        <dbReference type="Proteomes" id="UP000240653"/>
    </source>
</evidence>
<evidence type="ECO:0000256" key="2">
    <source>
        <dbReference type="ARBA" id="ARBA00022857"/>
    </source>
</evidence>
<comment type="caution">
    <text evidence="8">The sequence shown here is derived from an EMBL/GenBank/DDBJ whole genome shotgun (WGS) entry which is preliminary data.</text>
</comment>
<dbReference type="Pfam" id="PF03807">
    <property type="entry name" value="F420_oxidored"/>
    <property type="match status" value="1"/>
</dbReference>
<name>A0A2P7SKL5_9HYPH</name>
<evidence type="ECO:0000313" key="8">
    <source>
        <dbReference type="EMBL" id="PSJ63024.1"/>
    </source>
</evidence>
<evidence type="ECO:0000259" key="7">
    <source>
        <dbReference type="Pfam" id="PF14748"/>
    </source>
</evidence>
<dbReference type="UniPathway" id="UPA00098">
    <property type="reaction ID" value="UER00361"/>
</dbReference>
<dbReference type="RefSeq" id="WP_106722934.1">
    <property type="nucleotide sequence ID" value="NZ_PXYL01000002.1"/>
</dbReference>
<dbReference type="EC" id="1.5.1.2" evidence="4"/>
<dbReference type="OrthoDB" id="8418678at2"/>
<feature type="binding site" evidence="5">
    <location>
        <position position="57"/>
    </location>
    <ligand>
        <name>NADPH</name>
        <dbReference type="ChEBI" id="CHEBI:57783"/>
    </ligand>
</feature>
<keyword evidence="4" id="KW-0641">Proline biosynthesis</keyword>
<evidence type="ECO:0000259" key="6">
    <source>
        <dbReference type="Pfam" id="PF03807"/>
    </source>
</evidence>
<keyword evidence="4" id="KW-0028">Amino-acid biosynthesis</keyword>
<dbReference type="GO" id="GO:0004735">
    <property type="term" value="F:pyrroline-5-carboxylate reductase activity"/>
    <property type="evidence" value="ECO:0007669"/>
    <property type="project" value="UniProtKB-UniRule"/>
</dbReference>
<comment type="catalytic activity">
    <reaction evidence="4">
        <text>L-proline + NADP(+) = (S)-1-pyrroline-5-carboxylate + NADPH + 2 H(+)</text>
        <dbReference type="Rhea" id="RHEA:14109"/>
        <dbReference type="ChEBI" id="CHEBI:15378"/>
        <dbReference type="ChEBI" id="CHEBI:17388"/>
        <dbReference type="ChEBI" id="CHEBI:57783"/>
        <dbReference type="ChEBI" id="CHEBI:58349"/>
        <dbReference type="ChEBI" id="CHEBI:60039"/>
        <dbReference type="EC" id="1.5.1.2"/>
    </reaction>
</comment>
<keyword evidence="2 4" id="KW-0521">NADP</keyword>
<dbReference type="SUPFAM" id="SSF51735">
    <property type="entry name" value="NAD(P)-binding Rossmann-fold domains"/>
    <property type="match status" value="1"/>
</dbReference>
<dbReference type="EMBL" id="PXYL01000002">
    <property type="protein sequence ID" value="PSJ63024.1"/>
    <property type="molecule type" value="Genomic_DNA"/>
</dbReference>
<dbReference type="InterPro" id="IPR036291">
    <property type="entry name" value="NAD(P)-bd_dom_sf"/>
</dbReference>
<feature type="domain" description="Pyrroline-5-carboxylate reductase dimerisation" evidence="7">
    <location>
        <begin position="157"/>
        <end position="259"/>
    </location>
</feature>
<dbReference type="Gene3D" id="1.10.3730.10">
    <property type="entry name" value="ProC C-terminal domain-like"/>
    <property type="match status" value="1"/>
</dbReference>
<evidence type="ECO:0000256" key="5">
    <source>
        <dbReference type="PIRSR" id="PIRSR000193-1"/>
    </source>
</evidence>
<keyword evidence="9" id="KW-1185">Reference proteome</keyword>
<dbReference type="InterPro" id="IPR000304">
    <property type="entry name" value="Pyrroline-COOH_reductase"/>
</dbReference>
<evidence type="ECO:0000256" key="4">
    <source>
        <dbReference type="HAMAP-Rule" id="MF_01925"/>
    </source>
</evidence>
<dbReference type="HAMAP" id="MF_01925">
    <property type="entry name" value="P5C_reductase"/>
    <property type="match status" value="1"/>
</dbReference>
<evidence type="ECO:0000256" key="3">
    <source>
        <dbReference type="ARBA" id="ARBA00023002"/>
    </source>
</evidence>
<dbReference type="PIRSF" id="PIRSF000193">
    <property type="entry name" value="Pyrrol-5-carb_rd"/>
    <property type="match status" value="1"/>
</dbReference>
<proteinExistence type="inferred from homology"/>
<dbReference type="GO" id="GO:0005737">
    <property type="term" value="C:cytoplasm"/>
    <property type="evidence" value="ECO:0007669"/>
    <property type="project" value="UniProtKB-SubCell"/>
</dbReference>
<keyword evidence="4" id="KW-0963">Cytoplasm</keyword>
<dbReference type="PANTHER" id="PTHR11645">
    <property type="entry name" value="PYRROLINE-5-CARBOXYLATE REDUCTASE"/>
    <property type="match status" value="1"/>
</dbReference>
<comment type="pathway">
    <text evidence="4">Amino-acid biosynthesis; L-proline biosynthesis; L-proline from L-glutamate 5-semialdehyde: step 1/1.</text>
</comment>
<dbReference type="AlphaFoldDB" id="A0A2P7SKL5"/>
<dbReference type="PANTHER" id="PTHR11645:SF0">
    <property type="entry name" value="PYRROLINE-5-CARBOXYLATE REDUCTASE 3"/>
    <property type="match status" value="1"/>
</dbReference>
<organism evidence="8 9">
    <name type="scientific">Pseudaminobacter soli</name>
    <name type="common">ex Li et al. 2025</name>
    <dbReference type="NCBI Taxonomy" id="1295366"/>
    <lineage>
        <taxon>Bacteria</taxon>
        <taxon>Pseudomonadati</taxon>
        <taxon>Pseudomonadota</taxon>
        <taxon>Alphaproteobacteria</taxon>
        <taxon>Hyphomicrobiales</taxon>
        <taxon>Phyllobacteriaceae</taxon>
        <taxon>Pseudaminobacter</taxon>
    </lineage>
</organism>
<sequence length="265" mass="27522">MAKPTIGIIGGTGWLGSAIARSMLKAGFLEPSQLILSSRSTAHGLTGWPDVTCTADNQELAARADVIILSVRPDQFSAVEIDARGKLVISVMAGVPITTLAERTNSDRIVRAMPNAAAEIGKSYTPWFASDGAEVEDKELVRRLFETCGSTDEVFREADIDYLTALTGSGPAFPALLAQAMIGHALDKGLPRDIATRAATAVVAGASQLLGVHYVSPEETVRAFLDYRGTTAAGLQGMIDGGFIAAVGAGLDAAEAAATAMSRTG</sequence>
<feature type="binding site" evidence="5">
    <location>
        <begin position="9"/>
        <end position="15"/>
    </location>
    <ligand>
        <name>NADP(+)</name>
        <dbReference type="ChEBI" id="CHEBI:58349"/>
    </ligand>
</feature>
<reference evidence="8 9" key="1">
    <citation type="submission" date="2018-03" db="EMBL/GenBank/DDBJ databases">
        <title>The draft genome of Mesorhizobium soli JCM 19897.</title>
        <authorList>
            <person name="Li L."/>
            <person name="Liu L."/>
            <person name="Liang L."/>
            <person name="Wang T."/>
            <person name="Zhang X."/>
        </authorList>
    </citation>
    <scope>NUCLEOTIDE SEQUENCE [LARGE SCALE GENOMIC DNA]</scope>
    <source>
        <strain evidence="8 9">JCM 19897</strain>
    </source>
</reference>
<dbReference type="InterPro" id="IPR008927">
    <property type="entry name" value="6-PGluconate_DH-like_C_sf"/>
</dbReference>
<comment type="subcellular location">
    <subcellularLocation>
        <location evidence="4">Cytoplasm</location>
    </subcellularLocation>
</comment>
<protein>
    <recommendedName>
        <fullName evidence="4">Pyrroline-5-carboxylate reductase</fullName>
        <shortName evidence="4">P5C reductase</shortName>
        <shortName evidence="4">P5CR</shortName>
        <ecNumber evidence="4">1.5.1.2</ecNumber>
    </recommendedName>
    <alternativeName>
        <fullName evidence="4">PCA reductase</fullName>
    </alternativeName>
</protein>
<dbReference type="Pfam" id="PF14748">
    <property type="entry name" value="P5CR_dimer"/>
    <property type="match status" value="1"/>
</dbReference>
<feature type="domain" description="Pyrroline-5-carboxylate reductase catalytic N-terminal" evidence="6">
    <location>
        <begin position="5"/>
        <end position="94"/>
    </location>
</feature>
<dbReference type="InterPro" id="IPR029036">
    <property type="entry name" value="P5CR_dimer"/>
</dbReference>
<comment type="function">
    <text evidence="4">Catalyzes the reduction of 1-pyrroline-5-carboxylate (PCA) to L-proline.</text>
</comment>
<gene>
    <name evidence="4" type="primary">proC</name>
    <name evidence="8" type="ORF">C7I85_05555</name>
</gene>
<keyword evidence="3 4" id="KW-0560">Oxidoreductase</keyword>
<comment type="similarity">
    <text evidence="1 4">Belongs to the pyrroline-5-carboxylate reductase family.</text>
</comment>
<dbReference type="Proteomes" id="UP000240653">
    <property type="component" value="Unassembled WGS sequence"/>
</dbReference>
<dbReference type="SUPFAM" id="SSF48179">
    <property type="entry name" value="6-phosphogluconate dehydrogenase C-terminal domain-like"/>
    <property type="match status" value="1"/>
</dbReference>